<organism evidence="6 7">
    <name type="scientific">Candidatus Syntropharchaeum caldarium</name>
    <dbReference type="NCBI Taxonomy" id="1838285"/>
    <lineage>
        <taxon>Archaea</taxon>
        <taxon>Methanobacteriati</taxon>
        <taxon>Methanobacteriota</taxon>
        <taxon>Stenosarchaea group</taxon>
        <taxon>Methanomicrobia</taxon>
        <taxon>Methanosarcinales</taxon>
        <taxon>ANME-2 cluster</taxon>
        <taxon>Candidatus Syntropharchaeum</taxon>
    </lineage>
</organism>
<feature type="domain" description="CBS" evidence="5">
    <location>
        <begin position="8"/>
        <end position="69"/>
    </location>
</feature>
<name>A0A1F2PDG1_9EURY</name>
<evidence type="ECO:0000259" key="5">
    <source>
        <dbReference type="PROSITE" id="PS51371"/>
    </source>
</evidence>
<dbReference type="STRING" id="1838285.SCAL_000397"/>
<keyword evidence="2 4" id="KW-0129">CBS domain</keyword>
<keyword evidence="3" id="KW-0486">Methionine biosynthesis</keyword>
<comment type="caution">
    <text evidence="6">The sequence shown here is derived from an EMBL/GenBank/DDBJ whole genome shotgun (WGS) entry which is preliminary data.</text>
</comment>
<dbReference type="SUPFAM" id="SSF54631">
    <property type="entry name" value="CBS-domain pair"/>
    <property type="match status" value="1"/>
</dbReference>
<evidence type="ECO:0000256" key="2">
    <source>
        <dbReference type="ARBA" id="ARBA00023122"/>
    </source>
</evidence>
<gene>
    <name evidence="6" type="ORF">SCAL_000397</name>
</gene>
<dbReference type="Pfam" id="PF02195">
    <property type="entry name" value="ParB_N"/>
    <property type="match status" value="1"/>
</dbReference>
<dbReference type="InterPro" id="IPR051257">
    <property type="entry name" value="Diverse_CBS-Domain"/>
</dbReference>
<dbReference type="InterPro" id="IPR003115">
    <property type="entry name" value="ParB_N"/>
</dbReference>
<protein>
    <submittedName>
        <fullName evidence="6">CBS domain-containing protein</fullName>
    </submittedName>
</protein>
<feature type="domain" description="CBS" evidence="5">
    <location>
        <begin position="70"/>
        <end position="126"/>
    </location>
</feature>
<reference evidence="6" key="1">
    <citation type="submission" date="2016-05" db="EMBL/GenBank/DDBJ databases">
        <title>Microbial consortia oxidize butane by reversing methanogenesis.</title>
        <authorList>
            <person name="Laso-Perez R."/>
            <person name="Richter M."/>
            <person name="Wegener G."/>
            <person name="Musat F."/>
        </authorList>
    </citation>
    <scope>NUCLEOTIDE SEQUENCE [LARGE SCALE GENOMIC DNA]</scope>
    <source>
        <strain evidence="6">BOX2</strain>
    </source>
</reference>
<dbReference type="Pfam" id="PF00571">
    <property type="entry name" value="CBS"/>
    <property type="match status" value="2"/>
</dbReference>
<accession>A0A1F2PDG1</accession>
<dbReference type="EMBL" id="LYOS01000001">
    <property type="protein sequence ID" value="OFV68721.1"/>
    <property type="molecule type" value="Genomic_DNA"/>
</dbReference>
<dbReference type="GO" id="GO:0009086">
    <property type="term" value="P:methionine biosynthetic process"/>
    <property type="evidence" value="ECO:0007669"/>
    <property type="project" value="UniProtKB-KW"/>
</dbReference>
<dbReference type="InterPro" id="IPR046342">
    <property type="entry name" value="CBS_dom_sf"/>
</dbReference>
<dbReference type="PANTHER" id="PTHR43080:SF2">
    <property type="entry name" value="CBS DOMAIN-CONTAINING PROTEIN"/>
    <property type="match status" value="1"/>
</dbReference>
<dbReference type="InterPro" id="IPR000644">
    <property type="entry name" value="CBS_dom"/>
</dbReference>
<keyword evidence="7" id="KW-1185">Reference proteome</keyword>
<evidence type="ECO:0000313" key="7">
    <source>
        <dbReference type="Proteomes" id="UP000186940"/>
    </source>
</evidence>
<dbReference type="PROSITE" id="PS51371">
    <property type="entry name" value="CBS"/>
    <property type="match status" value="2"/>
</dbReference>
<dbReference type="Gene3D" id="3.90.1530.10">
    <property type="entry name" value="Conserved hypothetical protein from pyrococcus furiosus pfu- 392566-001, ParB domain"/>
    <property type="match status" value="1"/>
</dbReference>
<evidence type="ECO:0000256" key="3">
    <source>
        <dbReference type="ARBA" id="ARBA00023167"/>
    </source>
</evidence>
<dbReference type="InterPro" id="IPR036086">
    <property type="entry name" value="ParB/Sulfiredoxin_sf"/>
</dbReference>
<evidence type="ECO:0000256" key="1">
    <source>
        <dbReference type="ARBA" id="ARBA00022605"/>
    </source>
</evidence>
<dbReference type="PANTHER" id="PTHR43080">
    <property type="entry name" value="CBS DOMAIN-CONTAINING PROTEIN CBSX3, MITOCHONDRIAL"/>
    <property type="match status" value="1"/>
</dbReference>
<sequence>MISVRDYMSEHSIFFPPNKKVGKVIEVMKALDHDGAPVIIETDGQKHLIGIVTLRDLVGSNPDDPVSKVMTKDVVKVSPDESIVSVAGVMAYNHIHHVPVVDDGKFIGFLTTTDILRACIENMVSENVEKVVKIFKSLDRNITVESGRIKVDKLVPTQKYLDSDELQLRLSEFNKGIVYPIIITKKNDKAYIIDGHHRAYAAKQRGFEEIPVFVIKGDLGITDAGDRIGLKIDELEIVDLQSQ</sequence>
<dbReference type="SMART" id="SM00470">
    <property type="entry name" value="ParB"/>
    <property type="match status" value="1"/>
</dbReference>
<keyword evidence="1" id="KW-0028">Amino-acid biosynthesis</keyword>
<evidence type="ECO:0000313" key="6">
    <source>
        <dbReference type="EMBL" id="OFV68721.1"/>
    </source>
</evidence>
<dbReference type="Gene3D" id="3.10.580.10">
    <property type="entry name" value="CBS-domain"/>
    <property type="match status" value="1"/>
</dbReference>
<dbReference type="CDD" id="cd16387">
    <property type="entry name" value="ParB_N_Srx"/>
    <property type="match status" value="1"/>
</dbReference>
<dbReference type="SMART" id="SM00116">
    <property type="entry name" value="CBS"/>
    <property type="match status" value="2"/>
</dbReference>
<dbReference type="Proteomes" id="UP000186940">
    <property type="component" value="Unassembled WGS sequence"/>
</dbReference>
<dbReference type="SUPFAM" id="SSF110849">
    <property type="entry name" value="ParB/Sulfiredoxin"/>
    <property type="match status" value="1"/>
</dbReference>
<dbReference type="AlphaFoldDB" id="A0A1F2PDG1"/>
<evidence type="ECO:0000256" key="4">
    <source>
        <dbReference type="PROSITE-ProRule" id="PRU00703"/>
    </source>
</evidence>
<proteinExistence type="predicted"/>